<feature type="region of interest" description="Disordered" evidence="3">
    <location>
        <begin position="48"/>
        <end position="74"/>
    </location>
</feature>
<evidence type="ECO:0000256" key="1">
    <source>
        <dbReference type="ARBA" id="ARBA00023054"/>
    </source>
</evidence>
<feature type="domain" description="Coiled coil protein 74 C-terminal" evidence="5">
    <location>
        <begin position="277"/>
        <end position="324"/>
    </location>
</feature>
<dbReference type="Ensembl" id="ENSAOWT00000020071.1">
    <property type="protein sequence ID" value="ENSAOWP00000017684.1"/>
    <property type="gene ID" value="ENSAOWG00000012077.1"/>
</dbReference>
<proteinExistence type="predicted"/>
<dbReference type="Proteomes" id="UP000694424">
    <property type="component" value="Unplaced"/>
</dbReference>
<name>A0A8B9PUA0_APTOW</name>
<evidence type="ECO:0000256" key="3">
    <source>
        <dbReference type="SAM" id="MobiDB-lite"/>
    </source>
</evidence>
<dbReference type="InterPro" id="IPR039496">
    <property type="entry name" value="CCDC92/74_N"/>
</dbReference>
<evidence type="ECO:0000313" key="7">
    <source>
        <dbReference type="Proteomes" id="UP000694424"/>
    </source>
</evidence>
<sequence>MLKVRAVKRQQELWCTKKFSRELCCQEKNRKREKAAGVAAGSAALCALRPSRRHTDPPGARSRRGGGAPPRPAQAAMAAERSLGFLRRQHAETLAKLHEELEHLKRENRDLHYKLIMEEGAQRAGRPLPRCPLPAGGREGAAGGTGRTQPAPQLRVSEGGTQSGKMTAILHSLKIGHSSALGEEHREVSDKATSPITSLTSSITCTTQIPAASSSSFLVNALPSWDWKPPTLGECQVIIRQLWSINQMQAQQVRLYQVQSILYSQLSKATLFVMNNKFLKKILIAAPVPITKKAILPPLKQTLGNSFVERQKRTQAIQRSRLHRTVLANGCWPGQRPKVADTSTAVWWGALGEAVE</sequence>
<dbReference type="InterPro" id="IPR040370">
    <property type="entry name" value="CCDC74A/CCDC74B/CCDC92"/>
</dbReference>
<evidence type="ECO:0000259" key="5">
    <source>
        <dbReference type="Pfam" id="PF14917"/>
    </source>
</evidence>
<keyword evidence="1 2" id="KW-0175">Coiled coil</keyword>
<organism evidence="6 7">
    <name type="scientific">Apteryx owenii</name>
    <name type="common">Little spotted kiwi</name>
    <dbReference type="NCBI Taxonomy" id="8824"/>
    <lineage>
        <taxon>Eukaryota</taxon>
        <taxon>Metazoa</taxon>
        <taxon>Chordata</taxon>
        <taxon>Craniata</taxon>
        <taxon>Vertebrata</taxon>
        <taxon>Euteleostomi</taxon>
        <taxon>Archelosauria</taxon>
        <taxon>Archosauria</taxon>
        <taxon>Dinosauria</taxon>
        <taxon>Saurischia</taxon>
        <taxon>Theropoda</taxon>
        <taxon>Coelurosauria</taxon>
        <taxon>Aves</taxon>
        <taxon>Palaeognathae</taxon>
        <taxon>Apterygiformes</taxon>
        <taxon>Apterygidae</taxon>
        <taxon>Apteryx</taxon>
    </lineage>
</organism>
<feature type="coiled-coil region" evidence="2">
    <location>
        <begin position="87"/>
        <end position="114"/>
    </location>
</feature>
<dbReference type="Pfam" id="PF14916">
    <property type="entry name" value="CCDC92"/>
    <property type="match status" value="1"/>
</dbReference>
<feature type="domain" description="CCDC92/74 N-terminal" evidence="4">
    <location>
        <begin position="79"/>
        <end position="122"/>
    </location>
</feature>
<reference evidence="6" key="2">
    <citation type="submission" date="2025-09" db="UniProtKB">
        <authorList>
            <consortium name="Ensembl"/>
        </authorList>
    </citation>
    <scope>IDENTIFICATION</scope>
</reference>
<dbReference type="AlphaFoldDB" id="A0A8B9PUA0"/>
<dbReference type="Pfam" id="PF14917">
    <property type="entry name" value="CCDC74_C"/>
    <property type="match status" value="2"/>
</dbReference>
<dbReference type="PANTHER" id="PTHR14882:SF5">
    <property type="entry name" value="COILED-COIL DOMAIN CONTAINING 74A"/>
    <property type="match status" value="1"/>
</dbReference>
<feature type="region of interest" description="Disordered" evidence="3">
    <location>
        <begin position="135"/>
        <end position="160"/>
    </location>
</feature>
<feature type="compositionally biased region" description="Gly residues" evidence="3">
    <location>
        <begin position="137"/>
        <end position="146"/>
    </location>
</feature>
<reference evidence="6" key="1">
    <citation type="submission" date="2025-08" db="UniProtKB">
        <authorList>
            <consortium name="Ensembl"/>
        </authorList>
    </citation>
    <scope>IDENTIFICATION</scope>
</reference>
<dbReference type="InterPro" id="IPR029422">
    <property type="entry name" value="CCDC74_C"/>
</dbReference>
<evidence type="ECO:0000259" key="4">
    <source>
        <dbReference type="Pfam" id="PF14916"/>
    </source>
</evidence>
<dbReference type="PANTHER" id="PTHR14882">
    <property type="entry name" value="COILED-COIL DOMAIN-CONTAINING 74A"/>
    <property type="match status" value="1"/>
</dbReference>
<protein>
    <submittedName>
        <fullName evidence="6">Uncharacterized protein</fullName>
    </submittedName>
</protein>
<evidence type="ECO:0000313" key="6">
    <source>
        <dbReference type="Ensembl" id="ENSAOWP00000017684.1"/>
    </source>
</evidence>
<feature type="domain" description="Coiled coil protein 74 C-terminal" evidence="5">
    <location>
        <begin position="227"/>
        <end position="262"/>
    </location>
</feature>
<keyword evidence="7" id="KW-1185">Reference proteome</keyword>
<accession>A0A8B9PUA0</accession>
<evidence type="ECO:0000256" key="2">
    <source>
        <dbReference type="SAM" id="Coils"/>
    </source>
</evidence>